<evidence type="ECO:0000256" key="1">
    <source>
        <dbReference type="SAM" id="Phobius"/>
    </source>
</evidence>
<accession>A0A7W7P4P3</accession>
<dbReference type="RefSeq" id="WP_184594980.1">
    <property type="nucleotide sequence ID" value="NZ_JACHLI010000028.1"/>
</dbReference>
<dbReference type="AlphaFoldDB" id="A0A7W7P4P3"/>
<feature type="transmembrane region" description="Helical" evidence="1">
    <location>
        <begin position="301"/>
        <end position="325"/>
    </location>
</feature>
<organism evidence="2 3">
    <name type="scientific">Pseudomonas nitroreducens</name>
    <dbReference type="NCBI Taxonomy" id="46680"/>
    <lineage>
        <taxon>Bacteria</taxon>
        <taxon>Pseudomonadati</taxon>
        <taxon>Pseudomonadota</taxon>
        <taxon>Gammaproteobacteria</taxon>
        <taxon>Pseudomonadales</taxon>
        <taxon>Pseudomonadaceae</taxon>
        <taxon>Pseudomonas</taxon>
    </lineage>
</organism>
<feature type="transmembrane region" description="Helical" evidence="1">
    <location>
        <begin position="193"/>
        <end position="220"/>
    </location>
</feature>
<feature type="transmembrane region" description="Helical" evidence="1">
    <location>
        <begin position="148"/>
        <end position="172"/>
    </location>
</feature>
<reference evidence="2 3" key="1">
    <citation type="submission" date="2020-08" db="EMBL/GenBank/DDBJ databases">
        <title>Functional genomics of gut bacteria from endangered species of beetles.</title>
        <authorList>
            <person name="Carlos-Shanley C."/>
        </authorList>
    </citation>
    <scope>NUCLEOTIDE SEQUENCE [LARGE SCALE GENOMIC DNA]</scope>
    <source>
        <strain evidence="2 3">S00179</strain>
    </source>
</reference>
<sequence>MTTDNPFATPHAPLTAPTLAVTPAGNQPWLFVVALLVAAALVFFGSNVVQWIADLGNFRERLPQYLPTMLANWVGGLAFYAAAVLLLVHHQRERHGIARFQPQTALLVGFGVSYAVATVVVGTLMSYLSVSLYQWIFSQEGRTLWMVLYGQASALISLVLACLLPLWLILHLARSRSSLLAPGQPVALPSWQVALGVALCFTALIYKLLAAISYSALYLFSGADGWQALLLLSSCVLPFAIVMAAVQTRLPPQVSRFAAGRVLGAALALLLLWGGAILLVSVLVAFAAYGSRYSDSLPLYLLPPAILLLALLWPLARWCTGWFFAEQLAQSSPR</sequence>
<keyword evidence="1" id="KW-0472">Membrane</keyword>
<gene>
    <name evidence="2" type="ORF">HNP46_005372</name>
</gene>
<evidence type="ECO:0000313" key="2">
    <source>
        <dbReference type="EMBL" id="MBB4866467.1"/>
    </source>
</evidence>
<dbReference type="EMBL" id="JACHLI010000028">
    <property type="protein sequence ID" value="MBB4866467.1"/>
    <property type="molecule type" value="Genomic_DNA"/>
</dbReference>
<evidence type="ECO:0000313" key="3">
    <source>
        <dbReference type="Proteomes" id="UP000566995"/>
    </source>
</evidence>
<proteinExistence type="predicted"/>
<feature type="transmembrane region" description="Helical" evidence="1">
    <location>
        <begin position="267"/>
        <end position="289"/>
    </location>
</feature>
<feature type="transmembrane region" description="Helical" evidence="1">
    <location>
        <begin position="29"/>
        <end position="53"/>
    </location>
</feature>
<feature type="transmembrane region" description="Helical" evidence="1">
    <location>
        <begin position="104"/>
        <end position="128"/>
    </location>
</feature>
<name>A0A7W7P4P3_PSENT</name>
<feature type="transmembrane region" description="Helical" evidence="1">
    <location>
        <begin position="226"/>
        <end position="246"/>
    </location>
</feature>
<keyword evidence="1" id="KW-0812">Transmembrane</keyword>
<protein>
    <submittedName>
        <fullName evidence="2">Uncharacterized protein</fullName>
    </submittedName>
</protein>
<comment type="caution">
    <text evidence="2">The sequence shown here is derived from an EMBL/GenBank/DDBJ whole genome shotgun (WGS) entry which is preliminary data.</text>
</comment>
<dbReference type="Proteomes" id="UP000566995">
    <property type="component" value="Unassembled WGS sequence"/>
</dbReference>
<feature type="transmembrane region" description="Helical" evidence="1">
    <location>
        <begin position="65"/>
        <end position="88"/>
    </location>
</feature>
<keyword evidence="1" id="KW-1133">Transmembrane helix</keyword>